<sequence length="344" mass="39700">MWWILVATLYYLARQRFGEPYINYMVIKDVVIVSTLFYTAPWLFSRGILKKKITHYVILLISSFFCWLSGTYLLFFLLEPYVTPADTRIFSHLHFVMAGGYFSLFSAQKLLFFVFDFVLVVSLPFLPKIGLLVQQSSVKPAIVPHTRAKLEQEHLAMELQLLKTQISPHFLFNTLNSLHHLAETADSRTAATILRLSNLLKYTLYQAGCEKIPLEQELQLLTDYLSLVQLRFGADVAIDVKFEPIPEPYKIAPLIFIPLVENAIKHGPERSRAAAWVNISMQFFENYLLFTIANAVNKNSEKLPAGGIGLANVKRRLELCYKDRHHLTVHDRQEDFEVRLKIFL</sequence>
<dbReference type="GO" id="GO:0016301">
    <property type="term" value="F:kinase activity"/>
    <property type="evidence" value="ECO:0007669"/>
    <property type="project" value="UniProtKB-KW"/>
</dbReference>
<dbReference type="Proteomes" id="UP001221558">
    <property type="component" value="Chromosome"/>
</dbReference>
<reference evidence="3 4" key="1">
    <citation type="submission" date="2023-02" db="EMBL/GenBank/DDBJ databases">
        <title>Genome sequence of Sphingobacterium sp. KACC 22765.</title>
        <authorList>
            <person name="Kim S."/>
            <person name="Heo J."/>
            <person name="Kwon S.-W."/>
        </authorList>
    </citation>
    <scope>NUCLEOTIDE SEQUENCE [LARGE SCALE GENOMIC DNA]</scope>
    <source>
        <strain evidence="3 4">KACC 22765</strain>
    </source>
</reference>
<evidence type="ECO:0000259" key="2">
    <source>
        <dbReference type="Pfam" id="PF06580"/>
    </source>
</evidence>
<evidence type="ECO:0000313" key="4">
    <source>
        <dbReference type="Proteomes" id="UP001221558"/>
    </source>
</evidence>
<evidence type="ECO:0000313" key="3">
    <source>
        <dbReference type="EMBL" id="WDF70259.1"/>
    </source>
</evidence>
<feature type="transmembrane region" description="Helical" evidence="1">
    <location>
        <begin position="21"/>
        <end position="44"/>
    </location>
</feature>
<dbReference type="Pfam" id="PF06580">
    <property type="entry name" value="His_kinase"/>
    <property type="match status" value="1"/>
</dbReference>
<keyword evidence="1" id="KW-1133">Transmembrane helix</keyword>
<dbReference type="Gene3D" id="3.30.565.10">
    <property type="entry name" value="Histidine kinase-like ATPase, C-terminal domain"/>
    <property type="match status" value="1"/>
</dbReference>
<dbReference type="SUPFAM" id="SSF55874">
    <property type="entry name" value="ATPase domain of HSP90 chaperone/DNA topoisomerase II/histidine kinase"/>
    <property type="match status" value="1"/>
</dbReference>
<feature type="transmembrane region" description="Helical" evidence="1">
    <location>
        <begin position="98"/>
        <end position="126"/>
    </location>
</feature>
<dbReference type="PANTHER" id="PTHR34220">
    <property type="entry name" value="SENSOR HISTIDINE KINASE YPDA"/>
    <property type="match status" value="1"/>
</dbReference>
<dbReference type="RefSeq" id="WP_274268968.1">
    <property type="nucleotide sequence ID" value="NZ_CP117880.1"/>
</dbReference>
<dbReference type="EMBL" id="CP117880">
    <property type="protein sequence ID" value="WDF70259.1"/>
    <property type="molecule type" value="Genomic_DNA"/>
</dbReference>
<dbReference type="InterPro" id="IPR010559">
    <property type="entry name" value="Sig_transdc_His_kin_internal"/>
</dbReference>
<evidence type="ECO:0000256" key="1">
    <source>
        <dbReference type="SAM" id="Phobius"/>
    </source>
</evidence>
<gene>
    <name evidence="3" type="ORF">PQ465_07740</name>
</gene>
<keyword evidence="3" id="KW-0418">Kinase</keyword>
<feature type="domain" description="Signal transduction histidine kinase internal region" evidence="2">
    <location>
        <begin position="157"/>
        <end position="234"/>
    </location>
</feature>
<keyword evidence="1" id="KW-0812">Transmembrane</keyword>
<protein>
    <submittedName>
        <fullName evidence="3">Histidine kinase</fullName>
    </submittedName>
</protein>
<dbReference type="InterPro" id="IPR036890">
    <property type="entry name" value="HATPase_C_sf"/>
</dbReference>
<dbReference type="PANTHER" id="PTHR34220:SF7">
    <property type="entry name" value="SENSOR HISTIDINE KINASE YPDA"/>
    <property type="match status" value="1"/>
</dbReference>
<dbReference type="InterPro" id="IPR050640">
    <property type="entry name" value="Bact_2-comp_sensor_kinase"/>
</dbReference>
<feature type="transmembrane region" description="Helical" evidence="1">
    <location>
        <begin position="56"/>
        <end position="78"/>
    </location>
</feature>
<keyword evidence="3" id="KW-0808">Transferase</keyword>
<organism evidence="3 4">
    <name type="scientific">Sphingobacterium oryzagri</name>
    <dbReference type="NCBI Taxonomy" id="3025669"/>
    <lineage>
        <taxon>Bacteria</taxon>
        <taxon>Pseudomonadati</taxon>
        <taxon>Bacteroidota</taxon>
        <taxon>Sphingobacteriia</taxon>
        <taxon>Sphingobacteriales</taxon>
        <taxon>Sphingobacteriaceae</taxon>
        <taxon>Sphingobacterium</taxon>
    </lineage>
</organism>
<accession>A0ABY7WSH8</accession>
<name>A0ABY7WSH8_9SPHI</name>
<keyword evidence="1" id="KW-0472">Membrane</keyword>
<proteinExistence type="predicted"/>
<keyword evidence="4" id="KW-1185">Reference proteome</keyword>